<reference evidence="1" key="1">
    <citation type="journal article" date="2018" name="MSphere">
        <title>Ultrasensitive Capture of Human Herpes Simplex Virus Genomes Directly from Clinical Samples Reveals Extraordinarily Limited Evolution in Cell Culture.</title>
        <authorList>
            <person name="Greninger A.L."/>
            <person name="Roychoudhury P."/>
            <person name="Xie H."/>
            <person name="Casto A."/>
            <person name="Cent A."/>
            <person name="Pepper G."/>
            <person name="Koelle D.M."/>
            <person name="Huang M.L."/>
            <person name="Wald A."/>
            <person name="Johnston C."/>
            <person name="Jerome K.R."/>
        </authorList>
    </citation>
    <scope>NUCLEOTIDE SEQUENCE</scope>
    <source>
        <strain evidence="1">2006-57630</strain>
    </source>
</reference>
<sequence length="34" mass="3604">MGASAALQHLRSISSSGMAARAAEHRRVKIKIKA</sequence>
<name>A0A2Z4GZY7_HHV1</name>
<organism evidence="1">
    <name type="scientific">Human herpesvirus 1</name>
    <name type="common">HHV-1</name>
    <name type="synonym">Human herpes simplex virus 1</name>
    <dbReference type="NCBI Taxonomy" id="10298"/>
    <lineage>
        <taxon>Viruses</taxon>
        <taxon>Duplodnaviria</taxon>
        <taxon>Heunggongvirae</taxon>
        <taxon>Peploviricota</taxon>
        <taxon>Herviviricetes</taxon>
        <taxon>Herpesvirales</taxon>
        <taxon>Orthoherpesviridae</taxon>
        <taxon>Alphaherpesvirinae</taxon>
        <taxon>Simplexvirus</taxon>
        <taxon>Simplexvirus humanalpha1</taxon>
    </lineage>
</organism>
<accession>A0A2Z4GZY7</accession>
<dbReference type="EMBL" id="MG999840">
    <property type="protein sequence ID" value="AWW08060.1"/>
    <property type="molecule type" value="Genomic_DNA"/>
</dbReference>
<organismHost>
    <name type="scientific">Homo sapiens</name>
    <name type="common">Human</name>
    <dbReference type="NCBI Taxonomy" id="9606"/>
</organismHost>
<protein>
    <submittedName>
        <fullName evidence="1">UL55</fullName>
    </submittedName>
</protein>
<proteinExistence type="predicted"/>
<evidence type="ECO:0000313" key="1">
    <source>
        <dbReference type="EMBL" id="AWW08060.1"/>
    </source>
</evidence>